<dbReference type="GeneID" id="38334311"/>
<keyword evidence="2 5" id="KW-0689">Ribosomal protein</keyword>
<dbReference type="AlphaFoldDB" id="A0A386B0V7"/>
<dbReference type="GO" id="GO:0003735">
    <property type="term" value="F:structural constituent of ribosome"/>
    <property type="evidence" value="ECO:0007669"/>
    <property type="project" value="InterPro"/>
</dbReference>
<dbReference type="PANTHER" id="PTHR42888:SF1">
    <property type="entry name" value="LARGE RIBOSOMAL SUBUNIT PROTEIN BL36C"/>
    <property type="match status" value="1"/>
</dbReference>
<dbReference type="RefSeq" id="YP_009532762.1">
    <property type="nucleotide sequence ID" value="NC_039766.1"/>
</dbReference>
<dbReference type="GO" id="GO:0006412">
    <property type="term" value="P:translation"/>
    <property type="evidence" value="ECO:0007669"/>
    <property type="project" value="UniProtKB-UniRule"/>
</dbReference>
<dbReference type="PANTHER" id="PTHR42888">
    <property type="entry name" value="50S RIBOSOMAL PROTEIN L36, CHLOROPLASTIC"/>
    <property type="match status" value="1"/>
</dbReference>
<evidence type="ECO:0000256" key="4">
    <source>
        <dbReference type="ARBA" id="ARBA00035240"/>
    </source>
</evidence>
<keyword evidence="6" id="KW-0150">Chloroplast</keyword>
<dbReference type="Pfam" id="PF00444">
    <property type="entry name" value="Ribosomal_L36"/>
    <property type="match status" value="1"/>
</dbReference>
<gene>
    <name evidence="5 6" type="primary">rpl36</name>
</gene>
<evidence type="ECO:0000256" key="5">
    <source>
        <dbReference type="HAMAP-Rule" id="MF_00251"/>
    </source>
</evidence>
<proteinExistence type="inferred from homology"/>
<keyword evidence="3 5" id="KW-0687">Ribonucleoprotein</keyword>
<accession>A0A386B0V7</accession>
<keyword evidence="6" id="KW-0934">Plastid</keyword>
<reference evidence="6" key="1">
    <citation type="submission" date="2018-07" db="EMBL/GenBank/DDBJ databases">
        <authorList>
            <person name="Quirk P.G."/>
            <person name="Krulwich T.A."/>
        </authorList>
    </citation>
    <scope>NUCLEOTIDE SEQUENCE</scope>
</reference>
<protein>
    <recommendedName>
        <fullName evidence="4 5">Large ribosomal subunit protein bL36c</fullName>
    </recommendedName>
</protein>
<sequence>MKNRTSVKKICKYCRLIRRKGHIRIVCIVPKHKQKQLRRNLGK</sequence>
<name>A0A386B0V7_9CHLO</name>
<dbReference type="NCBIfam" id="TIGR01022">
    <property type="entry name" value="rpmJ_bact"/>
    <property type="match status" value="1"/>
</dbReference>
<dbReference type="HAMAP" id="MF_00251">
    <property type="entry name" value="Ribosomal_bL36"/>
    <property type="match status" value="1"/>
</dbReference>
<comment type="subcellular location">
    <subcellularLocation>
        <location evidence="5">Plastid</location>
        <location evidence="5">Chloroplast</location>
    </subcellularLocation>
</comment>
<dbReference type="SUPFAM" id="SSF57840">
    <property type="entry name" value="Ribosomal protein L36"/>
    <property type="match status" value="1"/>
</dbReference>
<dbReference type="GO" id="GO:1990904">
    <property type="term" value="C:ribonucleoprotein complex"/>
    <property type="evidence" value="ECO:0007669"/>
    <property type="project" value="UniProtKB-KW"/>
</dbReference>
<evidence type="ECO:0000256" key="3">
    <source>
        <dbReference type="ARBA" id="ARBA00023274"/>
    </source>
</evidence>
<reference evidence="6" key="2">
    <citation type="journal article" date="2019" name="Mol. Phylogenet. Evol.">
        <title>Reassessment of the classification of bryopsidales (chlorophyta) based on chloroplast phylogenomic analyses.</title>
        <authorList>
            <person name="Cremen M.C."/>
            <person name="Leliaert F."/>
            <person name="West J."/>
            <person name="Lam D.W."/>
            <person name="Shimada S."/>
            <person name="Lopez-Bautista J.M."/>
            <person name="Verbruggen H."/>
        </authorList>
    </citation>
    <scope>NUCLEOTIDE SEQUENCE</scope>
</reference>
<dbReference type="GO" id="GO:0005840">
    <property type="term" value="C:ribosome"/>
    <property type="evidence" value="ECO:0007669"/>
    <property type="project" value="UniProtKB-KW"/>
</dbReference>
<dbReference type="InterPro" id="IPR000473">
    <property type="entry name" value="Ribosomal_bL36"/>
</dbReference>
<dbReference type="GO" id="GO:0009507">
    <property type="term" value="C:chloroplast"/>
    <property type="evidence" value="ECO:0007669"/>
    <property type="project" value="UniProtKB-SubCell"/>
</dbReference>
<geneLocation type="chloroplast" evidence="6"/>
<evidence type="ECO:0000313" key="6">
    <source>
        <dbReference type="EMBL" id="AYC65331.1"/>
    </source>
</evidence>
<dbReference type="InterPro" id="IPR035977">
    <property type="entry name" value="Ribosomal_bL36_sp"/>
</dbReference>
<dbReference type="PROSITE" id="PS00828">
    <property type="entry name" value="RIBOSOMAL_L36"/>
    <property type="match status" value="1"/>
</dbReference>
<comment type="similarity">
    <text evidence="1 5">Belongs to the bacterial ribosomal protein bL36 family.</text>
</comment>
<dbReference type="EMBL" id="MH591108">
    <property type="protein sequence ID" value="AYC65331.1"/>
    <property type="molecule type" value="Genomic_DNA"/>
</dbReference>
<evidence type="ECO:0000256" key="2">
    <source>
        <dbReference type="ARBA" id="ARBA00022980"/>
    </source>
</evidence>
<organism evidence="6">
    <name type="scientific">Pedobesia claviformis</name>
    <dbReference type="NCBI Taxonomy" id="2364088"/>
    <lineage>
        <taxon>Eukaryota</taxon>
        <taxon>Viridiplantae</taxon>
        <taxon>Chlorophyta</taxon>
        <taxon>core chlorophytes</taxon>
        <taxon>Ulvophyceae</taxon>
        <taxon>TCBD clade</taxon>
        <taxon>Bryopsidales</taxon>
        <taxon>Bryopsidineae</taxon>
        <taxon>Derbesiaceae</taxon>
        <taxon>Pedobesia</taxon>
    </lineage>
</organism>
<evidence type="ECO:0000256" key="1">
    <source>
        <dbReference type="ARBA" id="ARBA00007645"/>
    </source>
</evidence>